<proteinExistence type="predicted"/>
<name>A0ABX1VLH8_9PLAN</name>
<reference evidence="1 2" key="1">
    <citation type="journal article" date="2020" name="Syst. Appl. Microbiol.">
        <title>Alienimonas chondri sp. nov., a novel planctomycete isolated from the biofilm of the red alga Chondrus crispus.</title>
        <authorList>
            <person name="Vitorino I."/>
            <person name="Albuquerque L."/>
            <person name="Wiegand S."/>
            <person name="Kallscheuer N."/>
            <person name="da Costa M.S."/>
            <person name="Lobo-da-Cunha A."/>
            <person name="Jogler C."/>
            <person name="Lage O.M."/>
        </authorList>
    </citation>
    <scope>NUCLEOTIDE SEQUENCE [LARGE SCALE GENOMIC DNA]</scope>
    <source>
        <strain evidence="1 2">LzC2</strain>
    </source>
</reference>
<keyword evidence="2" id="KW-1185">Reference proteome</keyword>
<gene>
    <name evidence="1" type="ORF">LzC2_42720</name>
</gene>
<organism evidence="1 2">
    <name type="scientific">Alienimonas chondri</name>
    <dbReference type="NCBI Taxonomy" id="2681879"/>
    <lineage>
        <taxon>Bacteria</taxon>
        <taxon>Pseudomonadati</taxon>
        <taxon>Planctomycetota</taxon>
        <taxon>Planctomycetia</taxon>
        <taxon>Planctomycetales</taxon>
        <taxon>Planctomycetaceae</taxon>
        <taxon>Alienimonas</taxon>
    </lineage>
</organism>
<sequence>MPAVKVTWYDGNQAPGELHGIKLRGSGVLFVGKEGQLFADYGGWKLYPEEQFAEFEPPEPTIPASIGHHDEWIQAVKTGAPTTCDFAYSGPLSETVLLGLVAYRLGRPIDWDAATLTVPDVPEAAALIRPSYRAGWEIA</sequence>
<evidence type="ECO:0000313" key="2">
    <source>
        <dbReference type="Proteomes" id="UP000609651"/>
    </source>
</evidence>
<evidence type="ECO:0000313" key="1">
    <source>
        <dbReference type="EMBL" id="NNJ28160.1"/>
    </source>
</evidence>
<evidence type="ECO:0008006" key="3">
    <source>
        <dbReference type="Google" id="ProtNLM"/>
    </source>
</evidence>
<accession>A0ABX1VLH8</accession>
<dbReference type="EMBL" id="WTPX01000327">
    <property type="protein sequence ID" value="NNJ28160.1"/>
    <property type="molecule type" value="Genomic_DNA"/>
</dbReference>
<comment type="caution">
    <text evidence="1">The sequence shown here is derived from an EMBL/GenBank/DDBJ whole genome shotgun (WGS) entry which is preliminary data.</text>
</comment>
<protein>
    <recommendedName>
        <fullName evidence="3">Gfo/Idh/MocA-like oxidoreductase bacterial type C-terminal domain-containing protein</fullName>
    </recommendedName>
</protein>
<dbReference type="Proteomes" id="UP000609651">
    <property type="component" value="Unassembled WGS sequence"/>
</dbReference>